<comment type="pathway">
    <text evidence="1">Cell wall biogenesis; cell wall polysaccharide biosynthesis.</text>
</comment>
<dbReference type="RefSeq" id="WP_176254142.1">
    <property type="nucleotide sequence ID" value="NZ_BAABXL010000001.1"/>
</dbReference>
<protein>
    <submittedName>
        <fullName evidence="6">Glycosyltransferase family 2 protein</fullName>
    </submittedName>
</protein>
<dbReference type="Proteomes" id="UP001600894">
    <property type="component" value="Unassembled WGS sequence"/>
</dbReference>
<keyword evidence="7" id="KW-1185">Reference proteome</keyword>
<evidence type="ECO:0000256" key="1">
    <source>
        <dbReference type="ARBA" id="ARBA00004776"/>
    </source>
</evidence>
<comment type="caution">
    <text evidence="6">The sequence shown here is derived from an EMBL/GenBank/DDBJ whole genome shotgun (WGS) entry which is preliminary data.</text>
</comment>
<reference evidence="6 7" key="1">
    <citation type="submission" date="2024-04" db="EMBL/GenBank/DDBJ databases">
        <title>Defined microbial consortia suppress multidrug-resistant proinflammatory Enterobacteriaceae via ecological control.</title>
        <authorList>
            <person name="Furuichi M."/>
            <person name="Kawaguchi T."/>
            <person name="Pust M."/>
            <person name="Yasuma K."/>
            <person name="Plichta D."/>
            <person name="Hasegawa N."/>
            <person name="Ohya T."/>
            <person name="Bhattarai S."/>
            <person name="Sasajima S."/>
            <person name="Aoto Y."/>
            <person name="Tuganbaev T."/>
            <person name="Yaginuma M."/>
            <person name="Ueda M."/>
            <person name="Okahashi N."/>
            <person name="Amafuji K."/>
            <person name="Kiridooshi Y."/>
            <person name="Sugita K."/>
            <person name="Strazar M."/>
            <person name="Skelly A."/>
            <person name="Suda W."/>
            <person name="Hattori M."/>
            <person name="Nakamoto N."/>
            <person name="Caballero S."/>
            <person name="Norman J."/>
            <person name="Olle B."/>
            <person name="Tanoue T."/>
            <person name="Arita M."/>
            <person name="Bucci V."/>
            <person name="Atarashi K."/>
            <person name="Xavier R."/>
            <person name="Honda K."/>
        </authorList>
    </citation>
    <scope>NUCLEOTIDE SEQUENCE [LARGE SCALE GENOMIC DNA]</scope>
    <source>
        <strain evidence="7">f13</strain>
    </source>
</reference>
<evidence type="ECO:0000313" key="6">
    <source>
        <dbReference type="EMBL" id="GAA6267605.1"/>
    </source>
</evidence>
<keyword evidence="3" id="KW-0328">Glycosyltransferase</keyword>
<gene>
    <name evidence="6" type="ORF">F130042H8_06650</name>
</gene>
<dbReference type="InterPro" id="IPR001173">
    <property type="entry name" value="Glyco_trans_2-like"/>
</dbReference>
<keyword evidence="4" id="KW-0808">Transferase</keyword>
<dbReference type="Pfam" id="PF00535">
    <property type="entry name" value="Glycos_transf_2"/>
    <property type="match status" value="1"/>
</dbReference>
<evidence type="ECO:0000256" key="2">
    <source>
        <dbReference type="ARBA" id="ARBA00006739"/>
    </source>
</evidence>
<evidence type="ECO:0000259" key="5">
    <source>
        <dbReference type="Pfam" id="PF00535"/>
    </source>
</evidence>
<comment type="similarity">
    <text evidence="2">Belongs to the glycosyltransferase 2 family.</text>
</comment>
<organism evidence="6 7">
    <name type="scientific">Enterocloster alcoholdehydrogenati</name>
    <dbReference type="NCBI Taxonomy" id="2547410"/>
    <lineage>
        <taxon>Bacteria</taxon>
        <taxon>Bacillati</taxon>
        <taxon>Bacillota</taxon>
        <taxon>Clostridia</taxon>
        <taxon>Lachnospirales</taxon>
        <taxon>Lachnospiraceae</taxon>
        <taxon>Enterocloster</taxon>
    </lineage>
</organism>
<dbReference type="Gene3D" id="3.90.550.10">
    <property type="entry name" value="Spore Coat Polysaccharide Biosynthesis Protein SpsA, Chain A"/>
    <property type="match status" value="1"/>
</dbReference>
<evidence type="ECO:0000256" key="3">
    <source>
        <dbReference type="ARBA" id="ARBA00022676"/>
    </source>
</evidence>
<dbReference type="SUPFAM" id="SSF53448">
    <property type="entry name" value="Nucleotide-diphospho-sugar transferases"/>
    <property type="match status" value="1"/>
</dbReference>
<feature type="domain" description="Glycosyltransferase 2-like" evidence="5">
    <location>
        <begin position="5"/>
        <end position="141"/>
    </location>
</feature>
<dbReference type="EMBL" id="BAABXL010000001">
    <property type="protein sequence ID" value="GAA6267605.1"/>
    <property type="molecule type" value="Genomic_DNA"/>
</dbReference>
<sequence>MKFGVIIVTYNRLELLKECINCVLGQTVPFSRVCIVDNHSSDGTGAYLEGLTDAAENRPDSPALDICRLEQNLGGAGGFAYGMNRLANTDCDWLLIIDDDAMIAPDYIAELQKAVLHTDYLAYSGTVTTAGAIDTSHRRFLKNPYLMFYEPVPETAYGTPFFEYDISTFCGLLVKTSLVREIGLPKTEYFIWFDDTEYCMRFHRRSRILNVNTAVLNHKTAVPGQAPLIGWKNYYGFRNAIDIGRTYSKCPPLYMAYITANHWAHIAVDTLLSLAGNQRELRGYRIQVYRDVLRGRHKAPDGPSFRYLPGSGPGQPSR</sequence>
<accession>A0ABQ0AUA2</accession>
<dbReference type="PANTHER" id="PTHR43179:SF12">
    <property type="entry name" value="GALACTOFURANOSYLTRANSFERASE GLFT2"/>
    <property type="match status" value="1"/>
</dbReference>
<evidence type="ECO:0000256" key="4">
    <source>
        <dbReference type="ARBA" id="ARBA00022679"/>
    </source>
</evidence>
<proteinExistence type="inferred from homology"/>
<dbReference type="PANTHER" id="PTHR43179">
    <property type="entry name" value="RHAMNOSYLTRANSFERASE WBBL"/>
    <property type="match status" value="1"/>
</dbReference>
<name>A0ABQ0AUA2_9FIRM</name>
<evidence type="ECO:0000313" key="7">
    <source>
        <dbReference type="Proteomes" id="UP001600894"/>
    </source>
</evidence>
<dbReference type="InterPro" id="IPR029044">
    <property type="entry name" value="Nucleotide-diphossugar_trans"/>
</dbReference>